<dbReference type="InterPro" id="IPR050879">
    <property type="entry name" value="Acyltransferase_3"/>
</dbReference>
<dbReference type="EMBL" id="CAJPUY010000018">
    <property type="protein sequence ID" value="CAG2152378.1"/>
    <property type="molecule type" value="Genomic_DNA"/>
</dbReference>
<feature type="transmembrane region" description="Helical" evidence="1">
    <location>
        <begin position="37"/>
        <end position="59"/>
    </location>
</feature>
<gene>
    <name evidence="3" type="ORF">LMG31506_04601</name>
</gene>
<accession>A0A916IXR9</accession>
<dbReference type="AlphaFoldDB" id="A0A916IXR9"/>
<dbReference type="Proteomes" id="UP000672934">
    <property type="component" value="Unassembled WGS sequence"/>
</dbReference>
<dbReference type="Pfam" id="PF01757">
    <property type="entry name" value="Acyl_transf_3"/>
    <property type="match status" value="1"/>
</dbReference>
<protein>
    <recommendedName>
        <fullName evidence="2">Acyltransferase 3 domain-containing protein</fullName>
    </recommendedName>
</protein>
<dbReference type="InterPro" id="IPR002656">
    <property type="entry name" value="Acyl_transf_3_dom"/>
</dbReference>
<feature type="transmembrane region" description="Helical" evidence="1">
    <location>
        <begin position="170"/>
        <end position="188"/>
    </location>
</feature>
<dbReference type="GO" id="GO:0009103">
    <property type="term" value="P:lipopolysaccharide biosynthetic process"/>
    <property type="evidence" value="ECO:0007669"/>
    <property type="project" value="TreeGrafter"/>
</dbReference>
<feature type="transmembrane region" description="Helical" evidence="1">
    <location>
        <begin position="225"/>
        <end position="244"/>
    </location>
</feature>
<keyword evidence="1" id="KW-1133">Transmembrane helix</keyword>
<comment type="caution">
    <text evidence="3">The sequence shown here is derived from an EMBL/GenBank/DDBJ whole genome shotgun (WGS) entry which is preliminary data.</text>
</comment>
<evidence type="ECO:0000313" key="4">
    <source>
        <dbReference type="Proteomes" id="UP000672934"/>
    </source>
</evidence>
<feature type="domain" description="Acyltransferase 3" evidence="2">
    <location>
        <begin position="6"/>
        <end position="342"/>
    </location>
</feature>
<dbReference type="GO" id="GO:0016747">
    <property type="term" value="F:acyltransferase activity, transferring groups other than amino-acyl groups"/>
    <property type="evidence" value="ECO:0007669"/>
    <property type="project" value="InterPro"/>
</dbReference>
<proteinExistence type="predicted"/>
<evidence type="ECO:0000313" key="3">
    <source>
        <dbReference type="EMBL" id="CAG2152378.1"/>
    </source>
</evidence>
<name>A0A916IXR9_9BURK</name>
<feature type="transmembrane region" description="Helical" evidence="1">
    <location>
        <begin position="250"/>
        <end position="272"/>
    </location>
</feature>
<feature type="transmembrane region" description="Helical" evidence="1">
    <location>
        <begin position="326"/>
        <end position="347"/>
    </location>
</feature>
<sequence length="376" mass="42721">MTEIRALTSLRFLAAFYVFVFHLHIRWPLAKDSPLAANFLSQGAVGMTLFFMLSGYILAHRYDGERLDWRSYFGNRFARIYPVYVAAALVTLPSMSLTPLTAQDWSLPAASWMALILADATAIQAWFPPMFKYWNNGASWSISAEAFFYAMFPILTPIIAKACTRDKIRWLVAAYLLSFLPAAMYILFDPMGPSATYYSVPIYRFPEFVAGMAAFHLGRSVRIRTAILEVGLVAASAFWVWYLALYGPRFPLYVSHNWINVPVIGLALLTLTRSDSFLARILSVRPAVWAGKISYCFYSFQVLILFSAVDYRDAIIARFPLLKDDVWWTLSLFLPLMAISAAGYYLIEEPFRVKVRGWLNRERKLGVDMSAASSPR</sequence>
<evidence type="ECO:0000259" key="2">
    <source>
        <dbReference type="Pfam" id="PF01757"/>
    </source>
</evidence>
<feature type="transmembrane region" description="Helical" evidence="1">
    <location>
        <begin position="284"/>
        <end position="306"/>
    </location>
</feature>
<dbReference type="PANTHER" id="PTHR23028:SF53">
    <property type="entry name" value="ACYL_TRANSF_3 DOMAIN-CONTAINING PROTEIN"/>
    <property type="match status" value="1"/>
</dbReference>
<dbReference type="GO" id="GO:0016020">
    <property type="term" value="C:membrane"/>
    <property type="evidence" value="ECO:0007669"/>
    <property type="project" value="TreeGrafter"/>
</dbReference>
<feature type="transmembrane region" description="Helical" evidence="1">
    <location>
        <begin position="6"/>
        <end position="25"/>
    </location>
</feature>
<evidence type="ECO:0000256" key="1">
    <source>
        <dbReference type="SAM" id="Phobius"/>
    </source>
</evidence>
<reference evidence="3" key="1">
    <citation type="submission" date="2021-03" db="EMBL/GenBank/DDBJ databases">
        <authorList>
            <person name="Peeters C."/>
        </authorList>
    </citation>
    <scope>NUCLEOTIDE SEQUENCE</scope>
    <source>
        <strain evidence="3">LMG 31506</strain>
    </source>
</reference>
<keyword evidence="4" id="KW-1185">Reference proteome</keyword>
<dbReference type="RefSeq" id="WP_211949493.1">
    <property type="nucleotide sequence ID" value="NZ_CAJPUY010000018.1"/>
</dbReference>
<keyword evidence="1" id="KW-0472">Membrane</keyword>
<dbReference type="PANTHER" id="PTHR23028">
    <property type="entry name" value="ACETYLTRANSFERASE"/>
    <property type="match status" value="1"/>
</dbReference>
<feature type="transmembrane region" description="Helical" evidence="1">
    <location>
        <begin position="139"/>
        <end position="158"/>
    </location>
</feature>
<keyword evidence="1" id="KW-0812">Transmembrane</keyword>
<organism evidence="3 4">
    <name type="scientific">Cupriavidus yeoncheonensis</name>
    <dbReference type="NCBI Taxonomy" id="1462994"/>
    <lineage>
        <taxon>Bacteria</taxon>
        <taxon>Pseudomonadati</taxon>
        <taxon>Pseudomonadota</taxon>
        <taxon>Betaproteobacteria</taxon>
        <taxon>Burkholderiales</taxon>
        <taxon>Burkholderiaceae</taxon>
        <taxon>Cupriavidus</taxon>
    </lineage>
</organism>
<feature type="transmembrane region" description="Helical" evidence="1">
    <location>
        <begin position="79"/>
        <end position="97"/>
    </location>
</feature>